<sequence>MKTNKPLNSLDDVPKDKKLVVFDLDGTLTESKSPVDQETGLLLGQLLQTKKIAVIGGGKYELFQRQLLSKLLVTKELLANLYLFPMTATSFYKYEGSNWSEVYSQYFSKEEKEKILAAFEKTFQELNYKHPEKIYGELIEDRGSQVTFSVFGQEAPLELKEKWNKNHSDTRLKIEEVLQKHLLDMEVKLAGLTSIDVTRKGIDKGYGIKQIEKYLNTPIQNMLFVGDDFTHEGNDEPTLKTGVLCFEVKEPDDTKKLIKYLLE</sequence>
<evidence type="ECO:0000256" key="5">
    <source>
        <dbReference type="ARBA" id="ARBA00012730"/>
    </source>
</evidence>
<feature type="binding site" evidence="11">
    <location>
        <position position="142"/>
    </location>
    <ligand>
        <name>alpha-D-mannose 1-phosphate</name>
        <dbReference type="ChEBI" id="CHEBI:58409"/>
    </ligand>
</feature>
<comment type="subunit">
    <text evidence="4">Homodimer.</text>
</comment>
<dbReference type="Gene3D" id="3.30.1240.20">
    <property type="match status" value="1"/>
</dbReference>
<evidence type="ECO:0000313" key="13">
    <source>
        <dbReference type="EMBL" id="OGN07683.1"/>
    </source>
</evidence>
<dbReference type="InterPro" id="IPR023214">
    <property type="entry name" value="HAD_sf"/>
</dbReference>
<dbReference type="GO" id="GO:0004615">
    <property type="term" value="F:phosphomannomutase activity"/>
    <property type="evidence" value="ECO:0007669"/>
    <property type="project" value="UniProtKB-EC"/>
</dbReference>
<dbReference type="GO" id="GO:0006487">
    <property type="term" value="P:protein N-linked glycosylation"/>
    <property type="evidence" value="ECO:0007669"/>
    <property type="project" value="TreeGrafter"/>
</dbReference>
<keyword evidence="7 12" id="KW-0479">Metal-binding</keyword>
<comment type="subcellular location">
    <subcellularLocation>
        <location evidence="1">Cytoplasm</location>
    </subcellularLocation>
</comment>
<evidence type="ECO:0000256" key="11">
    <source>
        <dbReference type="PIRSR" id="PIRSR605002-2"/>
    </source>
</evidence>
<dbReference type="GO" id="GO:0006013">
    <property type="term" value="P:mannose metabolic process"/>
    <property type="evidence" value="ECO:0007669"/>
    <property type="project" value="TreeGrafter"/>
</dbReference>
<evidence type="ECO:0000256" key="8">
    <source>
        <dbReference type="ARBA" id="ARBA00022842"/>
    </source>
</evidence>
<dbReference type="InterPro" id="IPR006379">
    <property type="entry name" value="HAD-SF_hydro_IIB"/>
</dbReference>
<dbReference type="Pfam" id="PF03332">
    <property type="entry name" value="PMM"/>
    <property type="match status" value="1"/>
</dbReference>
<dbReference type="AlphaFoldDB" id="A0A1F8F3H8"/>
<dbReference type="GO" id="GO:0046872">
    <property type="term" value="F:metal ion binding"/>
    <property type="evidence" value="ECO:0007669"/>
    <property type="project" value="UniProtKB-KW"/>
</dbReference>
<dbReference type="PANTHER" id="PTHR10466">
    <property type="entry name" value="PHOSPHOMANNOMUTASE"/>
    <property type="match status" value="1"/>
</dbReference>
<dbReference type="PANTHER" id="PTHR10466:SF0">
    <property type="entry name" value="PHOSPHOMANNOMUTASE"/>
    <property type="match status" value="1"/>
</dbReference>
<proteinExistence type="inferred from homology"/>
<dbReference type="Gene3D" id="3.40.50.1000">
    <property type="entry name" value="HAD superfamily/HAD-like"/>
    <property type="match status" value="1"/>
</dbReference>
<dbReference type="NCBIfam" id="TIGR01484">
    <property type="entry name" value="HAD-SF-IIB"/>
    <property type="match status" value="1"/>
</dbReference>
<feature type="binding site" evidence="12">
    <location>
        <position position="23"/>
    </location>
    <ligand>
        <name>Mg(2+)</name>
        <dbReference type="ChEBI" id="CHEBI:18420"/>
        <label>1</label>
    </ligand>
</feature>
<evidence type="ECO:0000256" key="10">
    <source>
        <dbReference type="PIRSR" id="PIRSR605002-1"/>
    </source>
</evidence>
<name>A0A1F8F3H8_9BACT</name>
<dbReference type="UniPathway" id="UPA00126">
    <property type="reaction ID" value="UER00424"/>
</dbReference>
<evidence type="ECO:0000256" key="6">
    <source>
        <dbReference type="ARBA" id="ARBA00022490"/>
    </source>
</evidence>
<comment type="similarity">
    <text evidence="3">Belongs to the eukaryotic PMM family.</text>
</comment>
<keyword evidence="9" id="KW-0413">Isomerase</keyword>
<comment type="cofactor">
    <cofactor evidence="12">
        <name>Mg(2+)</name>
        <dbReference type="ChEBI" id="CHEBI:18420"/>
    </cofactor>
</comment>
<dbReference type="SUPFAM" id="SSF56784">
    <property type="entry name" value="HAD-like"/>
    <property type="match status" value="1"/>
</dbReference>
<reference evidence="13 14" key="1">
    <citation type="journal article" date="2016" name="Nat. Commun.">
        <title>Thousands of microbial genomes shed light on interconnected biogeochemical processes in an aquifer system.</title>
        <authorList>
            <person name="Anantharaman K."/>
            <person name="Brown C.T."/>
            <person name="Hug L.A."/>
            <person name="Sharon I."/>
            <person name="Castelle C.J."/>
            <person name="Probst A.J."/>
            <person name="Thomas B.C."/>
            <person name="Singh A."/>
            <person name="Wilkins M.J."/>
            <person name="Karaoz U."/>
            <person name="Brodie E.L."/>
            <person name="Williams K.H."/>
            <person name="Hubbard S.S."/>
            <person name="Banfield J.F."/>
        </authorList>
    </citation>
    <scope>NUCLEOTIDE SEQUENCE [LARGE SCALE GENOMIC DNA]</scope>
</reference>
<feature type="binding site" evidence="12">
    <location>
        <position position="227"/>
    </location>
    <ligand>
        <name>Mg(2+)</name>
        <dbReference type="ChEBI" id="CHEBI:18420"/>
        <label>1</label>
    </ligand>
</feature>
<evidence type="ECO:0000256" key="9">
    <source>
        <dbReference type="ARBA" id="ARBA00023235"/>
    </source>
</evidence>
<feature type="binding site" evidence="12">
    <location>
        <position position="25"/>
    </location>
    <ligand>
        <name>Mg(2+)</name>
        <dbReference type="ChEBI" id="CHEBI:18420"/>
        <label>1</label>
    </ligand>
</feature>
<organism evidence="13 14">
    <name type="scientific">Candidatus Yanofskybacteria bacterium RIFCSPHIGHO2_02_FULL_38_22b</name>
    <dbReference type="NCBI Taxonomy" id="1802673"/>
    <lineage>
        <taxon>Bacteria</taxon>
        <taxon>Candidatus Yanofskyibacteriota</taxon>
    </lineage>
</organism>
<feature type="active site" description="Nucleophile" evidence="10">
    <location>
        <position position="23"/>
    </location>
</feature>
<evidence type="ECO:0000256" key="2">
    <source>
        <dbReference type="ARBA" id="ARBA00004699"/>
    </source>
</evidence>
<evidence type="ECO:0000313" key="14">
    <source>
        <dbReference type="Proteomes" id="UP000176834"/>
    </source>
</evidence>
<dbReference type="InterPro" id="IPR005002">
    <property type="entry name" value="PMM"/>
</dbReference>
<evidence type="ECO:0000256" key="1">
    <source>
        <dbReference type="ARBA" id="ARBA00004496"/>
    </source>
</evidence>
<dbReference type="GO" id="GO:0016791">
    <property type="term" value="F:phosphatase activity"/>
    <property type="evidence" value="ECO:0007669"/>
    <property type="project" value="UniProtKB-ARBA"/>
</dbReference>
<dbReference type="GO" id="GO:0005829">
    <property type="term" value="C:cytosol"/>
    <property type="evidence" value="ECO:0007669"/>
    <property type="project" value="TreeGrafter"/>
</dbReference>
<dbReference type="EMBL" id="MGJN01000003">
    <property type="protein sequence ID" value="OGN07683.1"/>
    <property type="molecule type" value="Genomic_DNA"/>
</dbReference>
<dbReference type="InterPro" id="IPR036412">
    <property type="entry name" value="HAD-like_sf"/>
</dbReference>
<dbReference type="Proteomes" id="UP000176834">
    <property type="component" value="Unassembled WGS sequence"/>
</dbReference>
<evidence type="ECO:0000256" key="3">
    <source>
        <dbReference type="ARBA" id="ARBA00009736"/>
    </source>
</evidence>
<dbReference type="GO" id="GO:0009298">
    <property type="term" value="P:GDP-mannose biosynthetic process"/>
    <property type="evidence" value="ECO:0007669"/>
    <property type="project" value="UniProtKB-UniPathway"/>
</dbReference>
<evidence type="ECO:0000256" key="12">
    <source>
        <dbReference type="PIRSR" id="PIRSR605002-3"/>
    </source>
</evidence>
<comment type="pathway">
    <text evidence="2">Nucleotide-sugar biosynthesis; GDP-alpha-D-mannose biosynthesis; alpha-D-mannose 1-phosphate from D-fructose 6-phosphate: step 2/2.</text>
</comment>
<comment type="caution">
    <text evidence="13">The sequence shown here is derived from an EMBL/GenBank/DDBJ whole genome shotgun (WGS) entry which is preliminary data.</text>
</comment>
<evidence type="ECO:0000256" key="4">
    <source>
        <dbReference type="ARBA" id="ARBA00011738"/>
    </source>
</evidence>
<accession>A0A1F8F3H8</accession>
<feature type="binding site" evidence="11">
    <location>
        <position position="194"/>
    </location>
    <ligand>
        <name>alpha-D-mannose 1-phosphate</name>
        <dbReference type="ChEBI" id="CHEBI:58409"/>
    </ligand>
</feature>
<keyword evidence="6" id="KW-0963">Cytoplasm</keyword>
<dbReference type="EC" id="5.4.2.8" evidence="5"/>
<keyword evidence="8 12" id="KW-0460">Magnesium</keyword>
<dbReference type="InterPro" id="IPR043169">
    <property type="entry name" value="PMM_cap"/>
</dbReference>
<feature type="binding site" evidence="11">
    <location>
        <position position="196"/>
    </location>
    <ligand>
        <name>alpha-D-mannose 1-phosphate</name>
        <dbReference type="ChEBI" id="CHEBI:58409"/>
    </ligand>
</feature>
<gene>
    <name evidence="13" type="ORF">A3B86_02505</name>
</gene>
<evidence type="ECO:0000256" key="7">
    <source>
        <dbReference type="ARBA" id="ARBA00022723"/>
    </source>
</evidence>
<protein>
    <recommendedName>
        <fullName evidence="5">phosphomannomutase</fullName>
        <ecNumber evidence="5">5.4.2.8</ecNumber>
    </recommendedName>
</protein>
<feature type="active site" description="Proton donor/acceptor" evidence="10">
    <location>
        <position position="25"/>
    </location>
</feature>